<protein>
    <submittedName>
        <fullName evidence="1">Uncharacterized protein</fullName>
    </submittedName>
</protein>
<dbReference type="EnsemblMetazoa" id="AMEM017585-RA">
    <property type="protein sequence ID" value="AMEM017585-PA"/>
    <property type="gene ID" value="AMEM017585"/>
</dbReference>
<sequence>MDAGLVAVHRVQHDLARLVHLVVGELDLLERDHLPPQRIGPERSVRMGVEASGRRWVGLARHQPGGAVVRVAVAPVIERNDIEQHGVPIGRRLMAHWTGERDANGWEHARSSSDTLAGVEAVRECVSRGCSVLSSESLQSSTLTLISSSAASDERSGGGRRLHRRHHCCGLRMRMLWMQWVVVVVMGRMRHGLLQQMGMVVVRVVIVAVGRLQKHPPPRFVHDELVPGPRSFE</sequence>
<accession>A0A182VMP9</accession>
<dbReference type="AlphaFoldDB" id="A0A182VMP9"/>
<dbReference type="Proteomes" id="UP000075903">
    <property type="component" value="Unassembled WGS sequence"/>
</dbReference>
<proteinExistence type="predicted"/>
<evidence type="ECO:0000313" key="1">
    <source>
        <dbReference type="EnsemblMetazoa" id="AMEM017585-PA"/>
    </source>
</evidence>
<evidence type="ECO:0000313" key="2">
    <source>
        <dbReference type="Proteomes" id="UP000075903"/>
    </source>
</evidence>
<reference evidence="1" key="1">
    <citation type="submission" date="2020-05" db="UniProtKB">
        <authorList>
            <consortium name="EnsemblMetazoa"/>
        </authorList>
    </citation>
    <scope>IDENTIFICATION</scope>
    <source>
        <strain evidence="1">MAF</strain>
    </source>
</reference>
<dbReference type="VEuPathDB" id="VectorBase:AMEM017585"/>
<organism evidence="1 2">
    <name type="scientific">Anopheles merus</name>
    <name type="common">Mosquito</name>
    <dbReference type="NCBI Taxonomy" id="30066"/>
    <lineage>
        <taxon>Eukaryota</taxon>
        <taxon>Metazoa</taxon>
        <taxon>Ecdysozoa</taxon>
        <taxon>Arthropoda</taxon>
        <taxon>Hexapoda</taxon>
        <taxon>Insecta</taxon>
        <taxon>Pterygota</taxon>
        <taxon>Neoptera</taxon>
        <taxon>Endopterygota</taxon>
        <taxon>Diptera</taxon>
        <taxon>Nematocera</taxon>
        <taxon>Culicoidea</taxon>
        <taxon>Culicidae</taxon>
        <taxon>Anophelinae</taxon>
        <taxon>Anopheles</taxon>
    </lineage>
</organism>
<keyword evidence="2" id="KW-1185">Reference proteome</keyword>
<name>A0A182VMP9_ANOME</name>